<feature type="transmembrane region" description="Helical" evidence="4">
    <location>
        <begin position="264"/>
        <end position="284"/>
    </location>
</feature>
<feature type="transmembrane region" description="Helical" evidence="4">
    <location>
        <begin position="128"/>
        <end position="151"/>
    </location>
</feature>
<dbReference type="InterPro" id="IPR010645">
    <property type="entry name" value="MFS_4"/>
</dbReference>
<dbReference type="Pfam" id="PF06779">
    <property type="entry name" value="MFS_4"/>
    <property type="match status" value="1"/>
</dbReference>
<dbReference type="SUPFAM" id="SSF103473">
    <property type="entry name" value="MFS general substrate transporter"/>
    <property type="match status" value="1"/>
</dbReference>
<gene>
    <name evidence="6" type="ORF">KEC16_09355</name>
</gene>
<feature type="transmembrane region" description="Helical" evidence="4">
    <location>
        <begin position="69"/>
        <end position="86"/>
    </location>
</feature>
<feature type="transmembrane region" description="Helical" evidence="4">
    <location>
        <begin position="201"/>
        <end position="226"/>
    </location>
</feature>
<dbReference type="PANTHER" id="PTHR23537:SF1">
    <property type="entry name" value="SUGAR TRANSPORTER"/>
    <property type="match status" value="1"/>
</dbReference>
<feature type="transmembrane region" description="Helical" evidence="4">
    <location>
        <begin position="238"/>
        <end position="257"/>
    </location>
</feature>
<feature type="transmembrane region" description="Helical" evidence="4">
    <location>
        <begin position="157"/>
        <end position="180"/>
    </location>
</feature>
<protein>
    <submittedName>
        <fullName evidence="6">YbfB/YjiJ family MFS transporter</fullName>
    </submittedName>
</protein>
<reference evidence="6 7" key="1">
    <citation type="submission" date="2021-04" db="EMBL/GenBank/DDBJ databases">
        <title>Magnetospirillum sulfuroxidans sp. nov., a facultative chemolithoautotrophic sulfur-oxidizing alphaproteobacterium isolated from freshwater sediment and proposals for Paramagetospirillum gen. nov., and Magnetospirillaceae fam. nov.</title>
        <authorList>
            <person name="Koziaeva V."/>
            <person name="Geelhoed J.S."/>
            <person name="Sorokin D.Y."/>
            <person name="Grouzdev D.S."/>
        </authorList>
    </citation>
    <scope>NUCLEOTIDE SEQUENCE [LARGE SCALE GENOMIC DNA]</scope>
    <source>
        <strain evidence="6 7">J10</strain>
    </source>
</reference>
<name>A0ABS5IBX5_9PROT</name>
<evidence type="ECO:0000259" key="5">
    <source>
        <dbReference type="PROSITE" id="PS50850"/>
    </source>
</evidence>
<dbReference type="RefSeq" id="WP_211548167.1">
    <property type="nucleotide sequence ID" value="NZ_JAGTUF010000007.1"/>
</dbReference>
<evidence type="ECO:0000256" key="1">
    <source>
        <dbReference type="ARBA" id="ARBA00022692"/>
    </source>
</evidence>
<feature type="transmembrane region" description="Helical" evidence="4">
    <location>
        <begin position="324"/>
        <end position="345"/>
    </location>
</feature>
<dbReference type="InterPro" id="IPR020846">
    <property type="entry name" value="MFS_dom"/>
</dbReference>
<feature type="domain" description="Major facilitator superfamily (MFS) profile" evidence="5">
    <location>
        <begin position="200"/>
        <end position="392"/>
    </location>
</feature>
<evidence type="ECO:0000256" key="3">
    <source>
        <dbReference type="ARBA" id="ARBA00023136"/>
    </source>
</evidence>
<dbReference type="InterPro" id="IPR036259">
    <property type="entry name" value="MFS_trans_sf"/>
</dbReference>
<accession>A0ABS5IBX5</accession>
<feature type="transmembrane region" description="Helical" evidence="4">
    <location>
        <begin position="39"/>
        <end position="57"/>
    </location>
</feature>
<keyword evidence="7" id="KW-1185">Reference proteome</keyword>
<dbReference type="EMBL" id="JAGTUF010000007">
    <property type="protein sequence ID" value="MBR9971920.1"/>
    <property type="molecule type" value="Genomic_DNA"/>
</dbReference>
<dbReference type="Proteomes" id="UP000680714">
    <property type="component" value="Unassembled WGS sequence"/>
</dbReference>
<feature type="transmembrane region" description="Helical" evidence="4">
    <location>
        <begin position="351"/>
        <end position="371"/>
    </location>
</feature>
<comment type="caution">
    <text evidence="6">The sequence shown here is derived from an EMBL/GenBank/DDBJ whole genome shotgun (WGS) entry which is preliminary data.</text>
</comment>
<feature type="transmembrane region" description="Helical" evidence="4">
    <location>
        <begin position="290"/>
        <end position="312"/>
    </location>
</feature>
<evidence type="ECO:0000256" key="4">
    <source>
        <dbReference type="SAM" id="Phobius"/>
    </source>
</evidence>
<proteinExistence type="predicted"/>
<evidence type="ECO:0000313" key="7">
    <source>
        <dbReference type="Proteomes" id="UP000680714"/>
    </source>
</evidence>
<evidence type="ECO:0000313" key="6">
    <source>
        <dbReference type="EMBL" id="MBR9971920.1"/>
    </source>
</evidence>
<keyword evidence="1 4" id="KW-0812">Transmembrane</keyword>
<dbReference type="Gene3D" id="1.20.1250.20">
    <property type="entry name" value="MFS general substrate transporter like domains"/>
    <property type="match status" value="2"/>
</dbReference>
<organism evidence="6 7">
    <name type="scientific">Magnetospirillum sulfuroxidans</name>
    <dbReference type="NCBI Taxonomy" id="611300"/>
    <lineage>
        <taxon>Bacteria</taxon>
        <taxon>Pseudomonadati</taxon>
        <taxon>Pseudomonadota</taxon>
        <taxon>Alphaproteobacteria</taxon>
        <taxon>Rhodospirillales</taxon>
        <taxon>Rhodospirillaceae</taxon>
        <taxon>Magnetospirillum</taxon>
    </lineage>
</organism>
<sequence>MSLVRILIGGFCACAVSLGLGRFAYTPILPLMGIDTESAGWLAASNNLGYLIGAVWASWASSENQRHRLLNFGLALVAVSLAAMALTGDQMIWNLIRLIAGIGSALVFVLGSALVVPRLAEMGRAKLSGLHFGGVGLGIFASGSAIAWIGGRTTDSGAWWAAGIICAVLSATSYLCLRSLRAPKPADFTPRPPSTAIPFPLPLLAAAYFCAGFGYIITGTFLVVVVKSTPGLGEWANLSWVLVGVAAIPSAAAWGWVAEHKGYAPALAAAHILMALGTALLALFGHPLAVFAAAVLYGGTFLGIAGMAVAFGRAITPAHPARTMGVLTVFFSIGQIIGPVVAAKLAESGGWMPALLVAAAVTIAGAPLLTWGEIKSARSLRHQKAPVRSFPG</sequence>
<evidence type="ECO:0000256" key="2">
    <source>
        <dbReference type="ARBA" id="ARBA00022989"/>
    </source>
</evidence>
<dbReference type="PROSITE" id="PS50850">
    <property type="entry name" value="MFS"/>
    <property type="match status" value="1"/>
</dbReference>
<feature type="transmembrane region" description="Helical" evidence="4">
    <location>
        <begin position="92"/>
        <end position="116"/>
    </location>
</feature>
<keyword evidence="3 4" id="KW-0472">Membrane</keyword>
<keyword evidence="2 4" id="KW-1133">Transmembrane helix</keyword>
<dbReference type="PANTHER" id="PTHR23537">
    <property type="match status" value="1"/>
</dbReference>